<dbReference type="GO" id="GO:0061630">
    <property type="term" value="F:ubiquitin protein ligase activity"/>
    <property type="evidence" value="ECO:0007669"/>
    <property type="project" value="UniProtKB-UniRule"/>
</dbReference>
<organism evidence="17">
    <name type="scientific">Ostreococcus tauri</name>
    <name type="common">Marine green alga</name>
    <dbReference type="NCBI Taxonomy" id="70448"/>
    <lineage>
        <taxon>Eukaryota</taxon>
        <taxon>Viridiplantae</taxon>
        <taxon>Chlorophyta</taxon>
        <taxon>Mamiellophyceae</taxon>
        <taxon>Mamiellales</taxon>
        <taxon>Bathycoccaceae</taxon>
        <taxon>Ostreococcus</taxon>
    </lineage>
</organism>
<keyword evidence="9 15" id="KW-0479">Metal-binding</keyword>
<proteinExistence type="inferred from homology"/>
<evidence type="ECO:0000256" key="8">
    <source>
        <dbReference type="ARBA" id="ARBA00022679"/>
    </source>
</evidence>
<dbReference type="InterPro" id="IPR054478">
    <property type="entry name" value="LTN1_UBC"/>
</dbReference>
<dbReference type="Pfam" id="PF22999">
    <property type="entry name" value="LTN1_E3_ligase_6th"/>
    <property type="match status" value="1"/>
</dbReference>
<dbReference type="eggNOG" id="KOG0803">
    <property type="taxonomic scope" value="Eukaryota"/>
</dbReference>
<gene>
    <name evidence="17" type="ORF">BE221DRAFT_76668</name>
</gene>
<dbReference type="GO" id="GO:0008270">
    <property type="term" value="F:zinc ion binding"/>
    <property type="evidence" value="ECO:0007669"/>
    <property type="project" value="UniProtKB-KW"/>
</dbReference>
<dbReference type="InterPro" id="IPR054476">
    <property type="entry name" value="Ltn1_N"/>
</dbReference>
<evidence type="ECO:0000256" key="11">
    <source>
        <dbReference type="ARBA" id="ARBA00022771"/>
    </source>
</evidence>
<dbReference type="InterPro" id="IPR054477">
    <property type="entry name" value="LTN1_E3_ligase_6th"/>
</dbReference>
<evidence type="ECO:0000259" key="16">
    <source>
        <dbReference type="PROSITE" id="PS50089"/>
    </source>
</evidence>
<evidence type="ECO:0000256" key="10">
    <source>
        <dbReference type="ARBA" id="ARBA00022737"/>
    </source>
</evidence>
<protein>
    <recommendedName>
        <fullName evidence="6 15">E3 ubiquitin-protein ligase listerin</fullName>
        <ecNumber evidence="5 15">2.3.2.27</ecNumber>
    </recommendedName>
    <alternativeName>
        <fullName evidence="15">RING-type E3 ubiquitin transferase listerin</fullName>
    </alternativeName>
</protein>
<dbReference type="InterPro" id="IPR039804">
    <property type="entry name" value="RING-CH-C4HC3_LTN1"/>
</dbReference>
<dbReference type="GO" id="GO:0072344">
    <property type="term" value="P:rescue of stalled ribosome"/>
    <property type="evidence" value="ECO:0007669"/>
    <property type="project" value="UniProtKB-UniRule"/>
</dbReference>
<comment type="similarity">
    <text evidence="4 15">Belongs to the LTN1 family.</text>
</comment>
<dbReference type="Proteomes" id="UP000195557">
    <property type="component" value="Unassembled WGS sequence"/>
</dbReference>
<evidence type="ECO:0000256" key="15">
    <source>
        <dbReference type="RuleBase" id="RU367090"/>
    </source>
</evidence>
<comment type="subunit">
    <text evidence="15">Component of the ribosome quality control complex (RQC).</text>
</comment>
<dbReference type="UniPathway" id="UPA00143"/>
<evidence type="ECO:0000313" key="17">
    <source>
        <dbReference type="EMBL" id="OUS45461.1"/>
    </source>
</evidence>
<keyword evidence="10" id="KW-0677">Repeat</keyword>
<keyword evidence="7" id="KW-0963">Cytoplasm</keyword>
<dbReference type="GO" id="GO:0016567">
    <property type="term" value="P:protein ubiquitination"/>
    <property type="evidence" value="ECO:0007669"/>
    <property type="project" value="UniProtKB-UniPathway"/>
</dbReference>
<evidence type="ECO:0000256" key="13">
    <source>
        <dbReference type="ARBA" id="ARBA00022833"/>
    </source>
</evidence>
<dbReference type="EC" id="2.3.2.27" evidence="5 15"/>
<evidence type="ECO:0000256" key="6">
    <source>
        <dbReference type="ARBA" id="ARBA00017157"/>
    </source>
</evidence>
<dbReference type="PROSITE" id="PS50089">
    <property type="entry name" value="ZF_RING_2"/>
    <property type="match status" value="1"/>
</dbReference>
<dbReference type="Pfam" id="PF23009">
    <property type="entry name" value="UBC_like"/>
    <property type="match status" value="1"/>
</dbReference>
<dbReference type="SMART" id="SM01197">
    <property type="entry name" value="FANCL_C"/>
    <property type="match status" value="1"/>
</dbReference>
<evidence type="ECO:0000256" key="5">
    <source>
        <dbReference type="ARBA" id="ARBA00012483"/>
    </source>
</evidence>
<dbReference type="PANTHER" id="PTHR12389:SF0">
    <property type="entry name" value="E3 UBIQUITIN-PROTEIN LIGASE LISTERIN"/>
    <property type="match status" value="1"/>
</dbReference>
<evidence type="ECO:0000256" key="7">
    <source>
        <dbReference type="ARBA" id="ARBA00022490"/>
    </source>
</evidence>
<sequence>MPTPRTAASRDRASRAVGASTAIGLPGFGFGGYAGSSSLRDEHGSAEEILDDDVASALRRCAQKSSTATKMKALRELGDALFDSNGEARKSAEALTAIARPWSRAFDRLVGDGDVGCRRDASALSGKLAVACGKSLGRLLKTTPLMGAWVKAMCDPASEVAEVAREGFEKTFTSEERRAMALARAHDAIMSDLIDCLKRRGPQDMVFKDGTETERHARFELSSRSALGAVRFVCERLCTFQGDDSDGAAKKFGALLDELSCFKTQIKGEFSSIRRDAYVTLAVISKKSADNALTPAWRDVLRGQMPKVASTSFDLLTSETEPGAIRDMWELILCLITSTPDAWDAIDIEKDFMHALRKHFKRGSYGAAGVSAPSLLPLLAHMPPKSLSSRDAEGAAMGGLVGILDAVFTGWSLLSASAVRSNEARETLPAMREGVLYGVLKLAPTTDHAEECATRVLVDRVVGIWMREFLARGDAMALDLMCDALNILGSKPHAKSAVIEAWAKLSDITEDALNDPEQGEHASAMYARLCTSGKVTAFAEATAPFARAVLEQAKTSPSTQTMQRLADLVESLGVAPFNGAQNLMDLCLRAPAPPNAGAVIAAVLKHEAGLWDTVLGRAMRASSEDFSSVVVLTDTVRATKNASSLKCDAMDDIVRRCASQSSLESCSNLLIAVAEAGSIVSASASRDVFESLSSGEREGPGRKALRSWIWPPPTDAEVTASWSVAIGVMFADVLLESQLNVECVIHEAANESDSEHEVEYVEKHLGETQREWRSIERDTQRIAELSYDARNSLAMAIVQAAAAMARTQHLGESELVFRLWAQISIHALRSFKLSDDVSAKCFVDEITESVDDEVNFYWLDAVAREIGWTSLLAAMHADDRITFTIDALSLPSSENKVFTAAICGDKKLRNVTFSSLIDAMVAAPSEDESVEDALLNFLRTLRDVDAAWIDSQYEVVRYFVSTSKPSIDERSRRLTRLLPWLLPSDMSGGEHAGQFISELVRDTIVGVENRRRPLDGTRFELIAACFSRHDDVDGSSFVHSLQDEACAPLMEVYRAIATREAAEAAASAAAARFGGDRSGTSAETRTSNAEAGIAALTAAIIRRTASSFESRDWGAVVGRLDAWTARRVKSAEVYADGDAVDGDDGSRALSDAAMVICLIDSLPMELLEPKDKPSSGDLVPYASHGAAAMTVAKALAHAGWPRERADIIERLYRCVILAGTELHDICEDEDEERRAAFWARCCSETLMWTRVAQLACANAPTNLSALHAGLAVDNHDASCETISALYRLLTANGVTRDDEATEALRRAAYGMLASKTLMQSAVVGIDASISDVAKVESALDAALAAVDENENASVENFGTPAVSAGLREDLAALLSGEVDAPHTVVLLGWALLLRYILSLSIGSSCRERLVNYTRETKAVATLMRDITQSMPLPESMDIESESDAPLAWRGIDWSDPTSPTQIFDPRLSLEVLIYGATLHALPASVRTFVSDMKPQRDAKLLEAATAATVSPALIADEFRAVSAMTFTSDGSGSLTVKPSVNTREVLTTYEIDESSLQLAVKLPNSYPLAPAELVCAERVGVSEARLRKWMLGISAILKHQNGAVAQGLLQWQRNIDAEFAGVEPCPICYAVLHPVDHQKPRMSCRQCSNTFHATCLYTWFRSSSKSSCPLCVTPWGATYR</sequence>
<dbReference type="InterPro" id="IPR013083">
    <property type="entry name" value="Znf_RING/FYVE/PHD"/>
</dbReference>
<keyword evidence="8 15" id="KW-0808">Transferase</keyword>
<dbReference type="GO" id="GO:1990116">
    <property type="term" value="P:ribosome-associated ubiquitin-dependent protein catabolic process"/>
    <property type="evidence" value="ECO:0007669"/>
    <property type="project" value="UniProtKB-UniRule"/>
</dbReference>
<dbReference type="Pfam" id="PF22958">
    <property type="entry name" value="Ltn1_1st"/>
    <property type="match status" value="1"/>
</dbReference>
<dbReference type="InterPro" id="IPR001841">
    <property type="entry name" value="Znf_RING"/>
</dbReference>
<dbReference type="GO" id="GO:0043023">
    <property type="term" value="F:ribosomal large subunit binding"/>
    <property type="evidence" value="ECO:0007669"/>
    <property type="project" value="TreeGrafter"/>
</dbReference>
<comment type="function">
    <text evidence="15">E3 ubiquitin-protein ligase. Component of the ribosome quality control complex (RQC), a ribosome-associated complex that mediates ubiquitination and extraction of incompletely synthesized nascent chains for proteasomal degradation.</text>
</comment>
<feature type="domain" description="RING-type" evidence="16">
    <location>
        <begin position="1625"/>
        <end position="1671"/>
    </location>
</feature>
<reference evidence="17" key="1">
    <citation type="submission" date="2017-04" db="EMBL/GenBank/DDBJ databases">
        <title>Population genomics of picophytoplankton unveils novel chromosome hypervariability.</title>
        <authorList>
            <consortium name="DOE Joint Genome Institute"/>
            <person name="Blanc-Mathieu R."/>
            <person name="Krasovec M."/>
            <person name="Hebrard M."/>
            <person name="Yau S."/>
            <person name="Desgranges E."/>
            <person name="Martin J."/>
            <person name="Schackwitz W."/>
            <person name="Kuo A."/>
            <person name="Salin G."/>
            <person name="Donnadieu C."/>
            <person name="Desdevises Y."/>
            <person name="Sanchez-Ferandin S."/>
            <person name="Moreau H."/>
            <person name="Rivals E."/>
            <person name="Grigoriev I.V."/>
            <person name="Grimsley N."/>
            <person name="Eyre-Walker A."/>
            <person name="Piganeau G."/>
        </authorList>
    </citation>
    <scope>NUCLEOTIDE SEQUENCE [LARGE SCALE GENOMIC DNA]</scope>
    <source>
        <strain evidence="17">RCC 1115</strain>
    </source>
</reference>
<evidence type="ECO:0000256" key="4">
    <source>
        <dbReference type="ARBA" id="ARBA00007997"/>
    </source>
</evidence>
<name>A0A1Y5I7Q4_OSTTA</name>
<dbReference type="PANTHER" id="PTHR12389">
    <property type="entry name" value="ZINC FINGER PROTEIN 294"/>
    <property type="match status" value="1"/>
</dbReference>
<keyword evidence="12 15" id="KW-0833">Ubl conjugation pathway</keyword>
<dbReference type="Gene3D" id="3.30.40.10">
    <property type="entry name" value="Zinc/RING finger domain, C3HC4 (zinc finger)"/>
    <property type="match status" value="1"/>
</dbReference>
<evidence type="ECO:0000256" key="1">
    <source>
        <dbReference type="ARBA" id="ARBA00000900"/>
    </source>
</evidence>
<keyword evidence="11 14" id="KW-0863">Zinc-finger</keyword>
<dbReference type="CDD" id="cd16491">
    <property type="entry name" value="RING-CH-C4HC3_LTN1"/>
    <property type="match status" value="1"/>
</dbReference>
<comment type="pathway">
    <text evidence="3 15">Protein modification; protein ubiquitination.</text>
</comment>
<comment type="subcellular location">
    <subcellularLocation>
        <location evidence="2">Cytoplasm</location>
        <location evidence="2">Cytosol</location>
    </subcellularLocation>
</comment>
<dbReference type="InterPro" id="IPR039795">
    <property type="entry name" value="LTN1/Rkr1"/>
</dbReference>
<dbReference type="EMBL" id="KZ155790">
    <property type="protein sequence ID" value="OUS45461.1"/>
    <property type="molecule type" value="Genomic_DNA"/>
</dbReference>
<evidence type="ECO:0000256" key="9">
    <source>
        <dbReference type="ARBA" id="ARBA00022723"/>
    </source>
</evidence>
<comment type="catalytic activity">
    <reaction evidence="1 15">
        <text>S-ubiquitinyl-[E2 ubiquitin-conjugating enzyme]-L-cysteine + [acceptor protein]-L-lysine = [E2 ubiquitin-conjugating enzyme]-L-cysteine + N(6)-ubiquitinyl-[acceptor protein]-L-lysine.</text>
        <dbReference type="EC" id="2.3.2.27"/>
    </reaction>
</comment>
<evidence type="ECO:0000256" key="3">
    <source>
        <dbReference type="ARBA" id="ARBA00004906"/>
    </source>
</evidence>
<evidence type="ECO:0000256" key="2">
    <source>
        <dbReference type="ARBA" id="ARBA00004514"/>
    </source>
</evidence>
<dbReference type="FunFam" id="3.30.40.10:FF:000038">
    <property type="entry name" value="E3 ubiquitin-protein ligase listerin"/>
    <property type="match status" value="1"/>
</dbReference>
<dbReference type="GO" id="GO:0005829">
    <property type="term" value="C:cytosol"/>
    <property type="evidence" value="ECO:0007669"/>
    <property type="project" value="UniProtKB-SubCell"/>
</dbReference>
<evidence type="ECO:0000256" key="12">
    <source>
        <dbReference type="ARBA" id="ARBA00022786"/>
    </source>
</evidence>
<evidence type="ECO:0000256" key="14">
    <source>
        <dbReference type="PROSITE-ProRule" id="PRU00175"/>
    </source>
</evidence>
<keyword evidence="13 15" id="KW-0862">Zinc</keyword>
<dbReference type="SUPFAM" id="SSF57850">
    <property type="entry name" value="RING/U-box"/>
    <property type="match status" value="1"/>
</dbReference>
<accession>A0A1Y5I7Q4</accession>
<dbReference type="GO" id="GO:1990112">
    <property type="term" value="C:RQC complex"/>
    <property type="evidence" value="ECO:0007669"/>
    <property type="project" value="UniProtKB-UniRule"/>
</dbReference>